<dbReference type="Proteomes" id="UP001239462">
    <property type="component" value="Unassembled WGS sequence"/>
</dbReference>
<evidence type="ECO:0000313" key="1">
    <source>
        <dbReference type="EMBL" id="MDM4016455.1"/>
    </source>
</evidence>
<reference evidence="1 2" key="1">
    <citation type="submission" date="2023-06" db="EMBL/GenBank/DDBJ databases">
        <title>Roseiconus lacunae JC819 isolated from Gulf of Mannar region, Tamil Nadu.</title>
        <authorList>
            <person name="Pk S."/>
            <person name="Ch S."/>
            <person name="Ch V.R."/>
        </authorList>
    </citation>
    <scope>NUCLEOTIDE SEQUENCE [LARGE SCALE GENOMIC DNA]</scope>
    <source>
        <strain evidence="1 2">JC819</strain>
    </source>
</reference>
<gene>
    <name evidence="1" type="ORF">QTN89_13505</name>
</gene>
<organism evidence="1 2">
    <name type="scientific">Roseiconus lacunae</name>
    <dbReference type="NCBI Taxonomy" id="2605694"/>
    <lineage>
        <taxon>Bacteria</taxon>
        <taxon>Pseudomonadati</taxon>
        <taxon>Planctomycetota</taxon>
        <taxon>Planctomycetia</taxon>
        <taxon>Pirellulales</taxon>
        <taxon>Pirellulaceae</taxon>
        <taxon>Roseiconus</taxon>
    </lineage>
</organism>
<dbReference type="RefSeq" id="WP_160149577.1">
    <property type="nucleotide sequence ID" value="NZ_JASZZN010000008.1"/>
</dbReference>
<evidence type="ECO:0000313" key="2">
    <source>
        <dbReference type="Proteomes" id="UP001239462"/>
    </source>
</evidence>
<sequence>MQCLDCQQEMRWNPHRNHHRCLSCNKFGFETAVDDPAEPFEVSDGSPGVACPRCHVGLQFANLHGKWRVCFCDECRGYVIEKGCLATVIHEKRMTYQGEDAVPTPMNQVELKDRLQCPACLETMETHPYHGPGTVVINSCNGCGVAWLDYWELAAIIRAPGRRPPRGSSPIVPARPVVDFGGRERDPLMRNGLSLLNLLLG</sequence>
<keyword evidence="2" id="KW-1185">Reference proteome</keyword>
<proteinExistence type="predicted"/>
<comment type="caution">
    <text evidence="1">The sequence shown here is derived from an EMBL/GenBank/DDBJ whole genome shotgun (WGS) entry which is preliminary data.</text>
</comment>
<accession>A0ABT7PIY1</accession>
<dbReference type="EMBL" id="JASZZN010000008">
    <property type="protein sequence ID" value="MDM4016455.1"/>
    <property type="molecule type" value="Genomic_DNA"/>
</dbReference>
<protein>
    <submittedName>
        <fullName evidence="1">Zf-TFIIB domain-containing protein</fullName>
    </submittedName>
</protein>
<name>A0ABT7PIY1_9BACT</name>